<evidence type="ECO:0000313" key="2">
    <source>
        <dbReference type="Proteomes" id="UP000269396"/>
    </source>
</evidence>
<protein>
    <submittedName>
        <fullName evidence="1">Uncharacterized protein</fullName>
    </submittedName>
</protein>
<dbReference type="GO" id="GO:0003341">
    <property type="term" value="P:cilium movement"/>
    <property type="evidence" value="ECO:0007669"/>
    <property type="project" value="InterPro"/>
</dbReference>
<gene>
    <name evidence="1" type="ORF">SMTD_LOCUS4201</name>
</gene>
<dbReference type="AlphaFoldDB" id="A0A183NQ13"/>
<dbReference type="InterPro" id="IPR033192">
    <property type="entry name" value="ODAD3"/>
</dbReference>
<dbReference type="EMBL" id="UZAL01010636">
    <property type="protein sequence ID" value="VDP03979.1"/>
    <property type="molecule type" value="Genomic_DNA"/>
</dbReference>
<dbReference type="GO" id="GO:0035253">
    <property type="term" value="C:ciliary rootlet"/>
    <property type="evidence" value="ECO:0007669"/>
    <property type="project" value="TreeGrafter"/>
</dbReference>
<dbReference type="PANTHER" id="PTHR46518">
    <property type="entry name" value="COILED-COIL DOMAIN-CONTAINING PROTEIN 151"/>
    <property type="match status" value="1"/>
</dbReference>
<organism evidence="1 2">
    <name type="scientific">Schistosoma mattheei</name>
    <dbReference type="NCBI Taxonomy" id="31246"/>
    <lineage>
        <taxon>Eukaryota</taxon>
        <taxon>Metazoa</taxon>
        <taxon>Spiralia</taxon>
        <taxon>Lophotrochozoa</taxon>
        <taxon>Platyhelminthes</taxon>
        <taxon>Trematoda</taxon>
        <taxon>Digenea</taxon>
        <taxon>Strigeidida</taxon>
        <taxon>Schistosomatoidea</taxon>
        <taxon>Schistosomatidae</taxon>
        <taxon>Schistosoma</taxon>
    </lineage>
</organism>
<dbReference type="GO" id="GO:0036158">
    <property type="term" value="P:outer dynein arm assembly"/>
    <property type="evidence" value="ECO:0007669"/>
    <property type="project" value="InterPro"/>
</dbReference>
<sequence length="236" mass="27760">MEPVSQQRLDELKAKIALLEGDRKAYYENSVQAVSENKKRVSDLRLENNKLRNILRERLSADQHIINHVLHNRQADRVCMSNKTGAMVIELLDNRTCDAMKKLNSLKHMTVQKEKKIEEMKSQYREITELIEYGNATYSGTNKEGKMLRNLENRLDKALLKYHEAEHIRKTYEQIKEKLQDEHLTYEHSLDSLEKQIKATQVEVSELQRMYNDAIVARDTALMMSQVFSVSQRFYQ</sequence>
<dbReference type="Proteomes" id="UP000269396">
    <property type="component" value="Unassembled WGS sequence"/>
</dbReference>
<reference evidence="1 2" key="1">
    <citation type="submission" date="2018-11" db="EMBL/GenBank/DDBJ databases">
        <authorList>
            <consortium name="Pathogen Informatics"/>
        </authorList>
    </citation>
    <scope>NUCLEOTIDE SEQUENCE [LARGE SCALE GENOMIC DNA]</scope>
    <source>
        <strain>Denwood</strain>
        <strain evidence="2">Zambia</strain>
    </source>
</reference>
<proteinExistence type="predicted"/>
<dbReference type="GO" id="GO:0097542">
    <property type="term" value="C:ciliary tip"/>
    <property type="evidence" value="ECO:0007669"/>
    <property type="project" value="TreeGrafter"/>
</dbReference>
<dbReference type="GO" id="GO:0036064">
    <property type="term" value="C:ciliary basal body"/>
    <property type="evidence" value="ECO:0007669"/>
    <property type="project" value="TreeGrafter"/>
</dbReference>
<name>A0A183NQ13_9TREM</name>
<dbReference type="STRING" id="31246.A0A183NQ13"/>
<accession>A0A183NQ13</accession>
<evidence type="ECO:0000313" key="1">
    <source>
        <dbReference type="EMBL" id="VDP03979.1"/>
    </source>
</evidence>
<dbReference type="PANTHER" id="PTHR46518:SF1">
    <property type="entry name" value="OUTER DYNEIN ARM-DOCKING COMPLEX SUBUNIT 3"/>
    <property type="match status" value="1"/>
</dbReference>
<keyword evidence="2" id="KW-1185">Reference proteome</keyword>